<evidence type="ECO:0000256" key="2">
    <source>
        <dbReference type="ARBA" id="ARBA00002714"/>
    </source>
</evidence>
<evidence type="ECO:0000256" key="3">
    <source>
        <dbReference type="ARBA" id="ARBA00004799"/>
    </source>
</evidence>
<keyword evidence="11 22" id="KW-0547">Nucleotide-binding</keyword>
<name>A0A845PR85_9FLAO</name>
<dbReference type="InterPro" id="IPR036615">
    <property type="entry name" value="Mur_ligase_C_dom_sf"/>
</dbReference>
<evidence type="ECO:0000256" key="10">
    <source>
        <dbReference type="ARBA" id="ARBA00022723"/>
    </source>
</evidence>
<dbReference type="EC" id="6.3.2.17" evidence="7"/>
<comment type="function">
    <text evidence="2">Functions in two distinct reactions of the de novo folate biosynthetic pathway. Catalyzes the addition of a glutamate residue to dihydropteroate (7,8-dihydropteroate or H2Pte) to form dihydrofolate (7,8-dihydrofolate monoglutamate or H2Pte-Glu). Also catalyzes successive additions of L-glutamate to tetrahydrofolate or 10-formyltetrahydrofolate or 5,10-methylenetetrahydrofolate, leading to folylpolyglutamate derivatives.</text>
</comment>
<evidence type="ECO:0000256" key="9">
    <source>
        <dbReference type="ARBA" id="ARBA00022598"/>
    </source>
</evidence>
<dbReference type="EMBL" id="JAAABJ010000401">
    <property type="protein sequence ID" value="NAW50712.1"/>
    <property type="molecule type" value="Genomic_DNA"/>
</dbReference>
<evidence type="ECO:0000259" key="23">
    <source>
        <dbReference type="Pfam" id="PF02875"/>
    </source>
</evidence>
<evidence type="ECO:0000256" key="1">
    <source>
        <dbReference type="ARBA" id="ARBA00001946"/>
    </source>
</evidence>
<dbReference type="Pfam" id="PF08245">
    <property type="entry name" value="Mur_ligase_M"/>
    <property type="match status" value="1"/>
</dbReference>
<organism evidence="25 26">
    <name type="scientific">Elizabethkingia argenteiflava</name>
    <dbReference type="NCBI Taxonomy" id="2681556"/>
    <lineage>
        <taxon>Bacteria</taxon>
        <taxon>Pseudomonadati</taxon>
        <taxon>Bacteroidota</taxon>
        <taxon>Flavobacteriia</taxon>
        <taxon>Flavobacteriales</taxon>
        <taxon>Weeksellaceae</taxon>
        <taxon>Elizabethkingia</taxon>
    </lineage>
</organism>
<gene>
    <name evidence="25" type="ORF">GNY06_04695</name>
</gene>
<comment type="cofactor">
    <cofactor evidence="1">
        <name>Mg(2+)</name>
        <dbReference type="ChEBI" id="CHEBI:18420"/>
    </cofactor>
</comment>
<dbReference type="Pfam" id="PF02875">
    <property type="entry name" value="Mur_ligase_C"/>
    <property type="match status" value="1"/>
</dbReference>
<feature type="domain" description="Mur ligase C-terminal" evidence="23">
    <location>
        <begin position="291"/>
        <end position="398"/>
    </location>
</feature>
<reference evidence="25 26" key="1">
    <citation type="submission" date="2019-11" db="EMBL/GenBank/DDBJ databases">
        <title>Characterization of Elizabethkingia argenteiflava sp. nov., isolated from inner surface of Soybean Pods.</title>
        <authorList>
            <person name="Mo S."/>
        </authorList>
    </citation>
    <scope>NUCLEOTIDE SEQUENCE [LARGE SCALE GENOMIC DNA]</scope>
    <source>
        <strain evidence="25 26">YB22</strain>
    </source>
</reference>
<evidence type="ECO:0000256" key="21">
    <source>
        <dbReference type="ARBA" id="ARBA00049161"/>
    </source>
</evidence>
<evidence type="ECO:0000256" key="18">
    <source>
        <dbReference type="ARBA" id="ARBA00047493"/>
    </source>
</evidence>
<dbReference type="GO" id="GO:0005524">
    <property type="term" value="F:ATP binding"/>
    <property type="evidence" value="ECO:0007669"/>
    <property type="project" value="UniProtKB-KW"/>
</dbReference>
<evidence type="ECO:0000256" key="16">
    <source>
        <dbReference type="ARBA" id="ARBA00030592"/>
    </source>
</evidence>
<dbReference type="RefSeq" id="WP_166519030.1">
    <property type="nucleotide sequence ID" value="NZ_JAAABJ010000401.1"/>
</dbReference>
<evidence type="ECO:0000256" key="17">
    <source>
        <dbReference type="ARBA" id="ARBA00032510"/>
    </source>
</evidence>
<evidence type="ECO:0000256" key="19">
    <source>
        <dbReference type="ARBA" id="ARBA00047808"/>
    </source>
</evidence>
<evidence type="ECO:0000256" key="14">
    <source>
        <dbReference type="ARBA" id="ARBA00022909"/>
    </source>
</evidence>
<dbReference type="GO" id="GO:0046656">
    <property type="term" value="P:folic acid biosynthetic process"/>
    <property type="evidence" value="ECO:0007669"/>
    <property type="project" value="UniProtKB-KW"/>
</dbReference>
<evidence type="ECO:0000256" key="12">
    <source>
        <dbReference type="ARBA" id="ARBA00022840"/>
    </source>
</evidence>
<evidence type="ECO:0000256" key="6">
    <source>
        <dbReference type="ARBA" id="ARBA00013023"/>
    </source>
</evidence>
<evidence type="ECO:0000256" key="5">
    <source>
        <dbReference type="ARBA" id="ARBA00008276"/>
    </source>
</evidence>
<dbReference type="Gene3D" id="3.40.1190.10">
    <property type="entry name" value="Mur-like, catalytic domain"/>
    <property type="match status" value="1"/>
</dbReference>
<dbReference type="GO" id="GO:0004326">
    <property type="term" value="F:tetrahydrofolylpolyglutamate synthase activity"/>
    <property type="evidence" value="ECO:0007669"/>
    <property type="project" value="UniProtKB-EC"/>
</dbReference>
<dbReference type="EC" id="6.3.2.12" evidence="6"/>
<comment type="pathway">
    <text evidence="3">Cofactor biosynthesis; tetrahydrofolate biosynthesis; 7,8-dihydrofolate from 2-amino-4-hydroxy-6-hydroxymethyl-7,8-dihydropteridine diphosphate and 4-aminobenzoate: step 2/2.</text>
</comment>
<dbReference type="GO" id="GO:0005737">
    <property type="term" value="C:cytoplasm"/>
    <property type="evidence" value="ECO:0007669"/>
    <property type="project" value="TreeGrafter"/>
</dbReference>
<comment type="catalytic activity">
    <reaction evidence="19">
        <text>10-formyltetrahydrofolyl-(gamma-L-Glu)(n) + L-glutamate + ATP = 10-formyltetrahydrofolyl-(gamma-L-Glu)(n+1) + ADP + phosphate + H(+)</text>
        <dbReference type="Rhea" id="RHEA:51904"/>
        <dbReference type="Rhea" id="RHEA-COMP:13088"/>
        <dbReference type="Rhea" id="RHEA-COMP:14300"/>
        <dbReference type="ChEBI" id="CHEBI:15378"/>
        <dbReference type="ChEBI" id="CHEBI:29985"/>
        <dbReference type="ChEBI" id="CHEBI:30616"/>
        <dbReference type="ChEBI" id="CHEBI:43474"/>
        <dbReference type="ChEBI" id="CHEBI:134413"/>
        <dbReference type="ChEBI" id="CHEBI:456216"/>
        <dbReference type="EC" id="6.3.2.17"/>
    </reaction>
</comment>
<comment type="similarity">
    <text evidence="5 22">Belongs to the folylpolyglutamate synthase family.</text>
</comment>
<comment type="pathway">
    <text evidence="4">Cofactor biosynthesis; tetrahydrofolylpolyglutamate biosynthesis.</text>
</comment>
<dbReference type="GO" id="GO:0008841">
    <property type="term" value="F:dihydrofolate synthase activity"/>
    <property type="evidence" value="ECO:0007669"/>
    <property type="project" value="UniProtKB-EC"/>
</dbReference>
<keyword evidence="14" id="KW-0289">Folate biosynthesis</keyword>
<comment type="catalytic activity">
    <reaction evidence="18">
        <text>(6S)-5,6,7,8-tetrahydrofolyl-(gamma-L-Glu)(n) + L-glutamate + ATP = (6S)-5,6,7,8-tetrahydrofolyl-(gamma-L-Glu)(n+1) + ADP + phosphate + H(+)</text>
        <dbReference type="Rhea" id="RHEA:10580"/>
        <dbReference type="Rhea" id="RHEA-COMP:14738"/>
        <dbReference type="Rhea" id="RHEA-COMP:14740"/>
        <dbReference type="ChEBI" id="CHEBI:15378"/>
        <dbReference type="ChEBI" id="CHEBI:29985"/>
        <dbReference type="ChEBI" id="CHEBI:30616"/>
        <dbReference type="ChEBI" id="CHEBI:43474"/>
        <dbReference type="ChEBI" id="CHEBI:141005"/>
        <dbReference type="ChEBI" id="CHEBI:456216"/>
        <dbReference type="EC" id="6.3.2.17"/>
    </reaction>
</comment>
<dbReference type="InterPro" id="IPR004101">
    <property type="entry name" value="Mur_ligase_C"/>
</dbReference>
<feature type="domain" description="Mur ligase central" evidence="24">
    <location>
        <begin position="54"/>
        <end position="213"/>
    </location>
</feature>
<evidence type="ECO:0000256" key="13">
    <source>
        <dbReference type="ARBA" id="ARBA00022842"/>
    </source>
</evidence>
<evidence type="ECO:0000256" key="15">
    <source>
        <dbReference type="ARBA" id="ARBA00030048"/>
    </source>
</evidence>
<dbReference type="Gene3D" id="3.90.190.20">
    <property type="entry name" value="Mur ligase, C-terminal domain"/>
    <property type="match status" value="1"/>
</dbReference>
<dbReference type="InterPro" id="IPR036565">
    <property type="entry name" value="Mur-like_cat_sf"/>
</dbReference>
<dbReference type="GO" id="GO:0046872">
    <property type="term" value="F:metal ion binding"/>
    <property type="evidence" value="ECO:0007669"/>
    <property type="project" value="UniProtKB-KW"/>
</dbReference>
<dbReference type="SUPFAM" id="SSF53623">
    <property type="entry name" value="MurD-like peptide ligases, catalytic domain"/>
    <property type="match status" value="1"/>
</dbReference>
<accession>A0A845PR85</accession>
<protein>
    <recommendedName>
        <fullName evidence="8">Dihydrofolate synthase/folylpolyglutamate synthase</fullName>
        <ecNumber evidence="6">6.3.2.12</ecNumber>
        <ecNumber evidence="7">6.3.2.17</ecNumber>
    </recommendedName>
    <alternativeName>
        <fullName evidence="17">Folylpoly-gamma-glutamate synthetase-dihydrofolate synthetase</fullName>
    </alternativeName>
    <alternativeName>
        <fullName evidence="15">Folylpolyglutamate synthetase</fullName>
    </alternativeName>
    <alternativeName>
        <fullName evidence="16">Tetrahydrofolylpolyglutamate synthase</fullName>
    </alternativeName>
</protein>
<evidence type="ECO:0000259" key="24">
    <source>
        <dbReference type="Pfam" id="PF08245"/>
    </source>
</evidence>
<dbReference type="PANTHER" id="PTHR11136:SF0">
    <property type="entry name" value="DIHYDROFOLATE SYNTHETASE-RELATED"/>
    <property type="match status" value="1"/>
</dbReference>
<evidence type="ECO:0000256" key="7">
    <source>
        <dbReference type="ARBA" id="ARBA00013025"/>
    </source>
</evidence>
<comment type="catalytic activity">
    <reaction evidence="20">
        <text>(6R)-5,10-methylenetetrahydrofolyl-(gamma-L-Glu)(n) + L-glutamate + ATP = (6R)-5,10-methylenetetrahydrofolyl-(gamma-L-Glu)(n+1) + ADP + phosphate + H(+)</text>
        <dbReference type="Rhea" id="RHEA:51912"/>
        <dbReference type="Rhea" id="RHEA-COMP:13257"/>
        <dbReference type="Rhea" id="RHEA-COMP:13258"/>
        <dbReference type="ChEBI" id="CHEBI:15378"/>
        <dbReference type="ChEBI" id="CHEBI:29985"/>
        <dbReference type="ChEBI" id="CHEBI:30616"/>
        <dbReference type="ChEBI" id="CHEBI:43474"/>
        <dbReference type="ChEBI" id="CHEBI:136572"/>
        <dbReference type="ChEBI" id="CHEBI:456216"/>
        <dbReference type="EC" id="6.3.2.17"/>
    </reaction>
</comment>
<evidence type="ECO:0000256" key="8">
    <source>
        <dbReference type="ARBA" id="ARBA00019357"/>
    </source>
</evidence>
<evidence type="ECO:0000256" key="11">
    <source>
        <dbReference type="ARBA" id="ARBA00022741"/>
    </source>
</evidence>
<dbReference type="PROSITE" id="PS01011">
    <property type="entry name" value="FOLYLPOLYGLU_SYNT_1"/>
    <property type="match status" value="1"/>
</dbReference>
<keyword evidence="13" id="KW-0460">Magnesium</keyword>
<keyword evidence="10" id="KW-0479">Metal-binding</keyword>
<keyword evidence="26" id="KW-1185">Reference proteome</keyword>
<dbReference type="SUPFAM" id="SSF53244">
    <property type="entry name" value="MurD-like peptide ligases, peptide-binding domain"/>
    <property type="match status" value="1"/>
</dbReference>
<dbReference type="Proteomes" id="UP000553459">
    <property type="component" value="Unassembled WGS sequence"/>
</dbReference>
<keyword evidence="12 22" id="KW-0067">ATP-binding</keyword>
<evidence type="ECO:0000256" key="4">
    <source>
        <dbReference type="ARBA" id="ARBA00005150"/>
    </source>
</evidence>
<evidence type="ECO:0000256" key="20">
    <source>
        <dbReference type="ARBA" id="ARBA00049035"/>
    </source>
</evidence>
<sequence>MTKQDHQKALEWLFTQIPNYQNDGIKAYKPGLENIHQLCAYFNHPQQQLKMIHIAGTNGKGSTSNMLASVLQEEGYNIGLYTSPHLIHFTERIKVNGKNADAEFVFDFIQKLRKIPQDIQASFFEFTTVMAFEYFRLKKVDFAIIEVGLGGRLDATNIISPILTAITNISLDHTQTLGNSLEEITREKAGIIKAGVPIVSGDKNPIVKDIIQHTADRVRAKFVDASLFGAELKSDLKGIYQKNNIKVVQALTEELRLQNISVSEESLTNGLLKVHQNTYFMGRWFEYTQIPLTICDTGHNQAGLEYVFEQLNSYHQHKHIVLGFVNDKNIDEVIPLLPKNEDFYFVKPSTPRGRHPREYENILQQENLKYKIFNNVQEGYLLAKENCLPGEMIFIGGSNFVVGDFLEKNLVINE</sequence>
<proteinExistence type="inferred from homology"/>
<dbReference type="InterPro" id="IPR013221">
    <property type="entry name" value="Mur_ligase_cen"/>
</dbReference>
<evidence type="ECO:0000313" key="25">
    <source>
        <dbReference type="EMBL" id="NAW50712.1"/>
    </source>
</evidence>
<comment type="caution">
    <text evidence="25">The sequence shown here is derived from an EMBL/GenBank/DDBJ whole genome shotgun (WGS) entry which is preliminary data.</text>
</comment>
<evidence type="ECO:0000256" key="22">
    <source>
        <dbReference type="PIRNR" id="PIRNR001563"/>
    </source>
</evidence>
<dbReference type="FunFam" id="3.40.1190.10:FF:000011">
    <property type="entry name" value="Folylpolyglutamate synthase/dihydrofolate synthase"/>
    <property type="match status" value="1"/>
</dbReference>
<dbReference type="AlphaFoldDB" id="A0A845PR85"/>
<dbReference type="InterPro" id="IPR001645">
    <property type="entry name" value="Folylpolyglutamate_synth"/>
</dbReference>
<evidence type="ECO:0000313" key="26">
    <source>
        <dbReference type="Proteomes" id="UP000553459"/>
    </source>
</evidence>
<comment type="catalytic activity">
    <reaction evidence="21">
        <text>7,8-dihydropteroate + L-glutamate + ATP = 7,8-dihydrofolate + ADP + phosphate + H(+)</text>
        <dbReference type="Rhea" id="RHEA:23584"/>
        <dbReference type="ChEBI" id="CHEBI:15378"/>
        <dbReference type="ChEBI" id="CHEBI:17839"/>
        <dbReference type="ChEBI" id="CHEBI:29985"/>
        <dbReference type="ChEBI" id="CHEBI:30616"/>
        <dbReference type="ChEBI" id="CHEBI:43474"/>
        <dbReference type="ChEBI" id="CHEBI:57451"/>
        <dbReference type="ChEBI" id="CHEBI:456216"/>
        <dbReference type="EC" id="6.3.2.12"/>
    </reaction>
</comment>
<dbReference type="PANTHER" id="PTHR11136">
    <property type="entry name" value="FOLYLPOLYGLUTAMATE SYNTHASE-RELATED"/>
    <property type="match status" value="1"/>
</dbReference>
<dbReference type="PIRSF" id="PIRSF001563">
    <property type="entry name" value="Folylpolyglu_synth"/>
    <property type="match status" value="1"/>
</dbReference>
<dbReference type="InterPro" id="IPR018109">
    <property type="entry name" value="Folylpolyglutamate_synth_CS"/>
</dbReference>
<dbReference type="PROSITE" id="PS01012">
    <property type="entry name" value="FOLYLPOLYGLU_SYNT_2"/>
    <property type="match status" value="1"/>
</dbReference>
<dbReference type="NCBIfam" id="TIGR01499">
    <property type="entry name" value="folC"/>
    <property type="match status" value="1"/>
</dbReference>
<keyword evidence="9 22" id="KW-0436">Ligase</keyword>